<evidence type="ECO:0000313" key="2">
    <source>
        <dbReference type="Proteomes" id="UP000031666"/>
    </source>
</evidence>
<reference evidence="1 2" key="2">
    <citation type="submission" date="2015-01" db="EMBL/GenBank/DDBJ databases">
        <authorList>
            <consortium name="NBRP consortium"/>
            <person name="Sawabe T."/>
            <person name="Meirelles P."/>
            <person name="Feng G."/>
            <person name="Sayaka M."/>
            <person name="Hattori M."/>
            <person name="Ohkuma M."/>
        </authorList>
    </citation>
    <scope>NUCLEOTIDE SEQUENCE [LARGE SCALE GENOMIC DNA]</scope>
    <source>
        <strain evidence="2">JCM 19241</strain>
    </source>
</reference>
<dbReference type="SUPFAM" id="SSF48498">
    <property type="entry name" value="Tetracyclin repressor-like, C-terminal domain"/>
    <property type="match status" value="1"/>
</dbReference>
<organism evidence="1 2">
    <name type="scientific">Vibrio ishigakensis</name>
    <dbReference type="NCBI Taxonomy" id="1481914"/>
    <lineage>
        <taxon>Bacteria</taxon>
        <taxon>Pseudomonadati</taxon>
        <taxon>Pseudomonadota</taxon>
        <taxon>Gammaproteobacteria</taxon>
        <taxon>Vibrionales</taxon>
        <taxon>Vibrionaceae</taxon>
        <taxon>Vibrio</taxon>
    </lineage>
</organism>
<evidence type="ECO:0000313" key="1">
    <source>
        <dbReference type="EMBL" id="GAM74017.1"/>
    </source>
</evidence>
<dbReference type="Proteomes" id="UP000031666">
    <property type="component" value="Unassembled WGS sequence"/>
</dbReference>
<dbReference type="STRING" id="1481914.JCM19241_5213"/>
<accession>A0A0B8QAR1</accession>
<proteinExistence type="predicted"/>
<dbReference type="InterPro" id="IPR036271">
    <property type="entry name" value="Tet_transcr_reg_TetR-rel_C_sf"/>
</dbReference>
<protein>
    <submittedName>
        <fullName evidence="1">Transcriptional regulator</fullName>
    </submittedName>
</protein>
<reference evidence="1 2" key="1">
    <citation type="submission" date="2015-01" db="EMBL/GenBank/DDBJ databases">
        <title>Vibrio sp. C94 JCM 19241 whole genome shotgun sequence.</title>
        <authorList>
            <person name="Sawabe T."/>
            <person name="Meirelles P."/>
            <person name="Feng G."/>
            <person name="Sayaka M."/>
            <person name="Hattori M."/>
            <person name="Ohkuma M."/>
        </authorList>
    </citation>
    <scope>NUCLEOTIDE SEQUENCE [LARGE SCALE GENOMIC DNA]</scope>
    <source>
        <strain evidence="2">JCM 19241</strain>
    </source>
</reference>
<dbReference type="Gene3D" id="1.10.357.10">
    <property type="entry name" value="Tetracycline Repressor, domain 2"/>
    <property type="match status" value="1"/>
</dbReference>
<dbReference type="AlphaFoldDB" id="A0A0B8QAR1"/>
<gene>
    <name evidence="1" type="ORF">JCM19241_5213</name>
</gene>
<dbReference type="EMBL" id="BBSC01000002">
    <property type="protein sequence ID" value="GAM74017.1"/>
    <property type="molecule type" value="Genomic_DNA"/>
</dbReference>
<comment type="caution">
    <text evidence="1">The sequence shown here is derived from an EMBL/GenBank/DDBJ whole genome shotgun (WGS) entry which is preliminary data.</text>
</comment>
<sequence>MAEEAILRFSNTVRESWVNDRVSIQDPKALLIQFFTELEAESKEGVFYGCIFVNMCREYPEPDHVIHKVAVTHKEALYQEFKERLDNLGITDHKKRLNIELIYEGLLSKLLVYQDAKMVNDAKEIVLEILDD</sequence>
<name>A0A0B8QAR1_9VIBR</name>